<dbReference type="InterPro" id="IPR012454">
    <property type="entry name" value="DUF1659"/>
</dbReference>
<keyword evidence="3" id="KW-1185">Reference proteome</keyword>
<feature type="domain" description="DUF1659" evidence="1">
    <location>
        <begin position="3"/>
        <end position="72"/>
    </location>
</feature>
<dbReference type="Pfam" id="PF07872">
    <property type="entry name" value="DUF1659"/>
    <property type="match status" value="1"/>
</dbReference>
<sequence length="72" mass="7822">MAKETLRSAKLRLEFNVGLGEDGKAKIKSKTLSKLNKDADVDAIKSTAGKIGKLLSTPIVKTYKITESEITE</sequence>
<organism evidence="2 3">
    <name type="scientific">Peptoniphilus asaccharolyticus DSM 20463</name>
    <dbReference type="NCBI Taxonomy" id="573058"/>
    <lineage>
        <taxon>Bacteria</taxon>
        <taxon>Bacillati</taxon>
        <taxon>Bacillota</taxon>
        <taxon>Tissierellia</taxon>
        <taxon>Tissierellales</taxon>
        <taxon>Peptoniphilaceae</taxon>
        <taxon>Peptoniphilus</taxon>
    </lineage>
</organism>
<dbReference type="EMBL" id="FWWR01000009">
    <property type="protein sequence ID" value="SMB80310.1"/>
    <property type="molecule type" value="Genomic_DNA"/>
</dbReference>
<proteinExistence type="predicted"/>
<accession>A0A1W1UGW2</accession>
<dbReference type="RefSeq" id="WP_084229930.1">
    <property type="nucleotide sequence ID" value="NZ_FWWR01000009.1"/>
</dbReference>
<dbReference type="Proteomes" id="UP000192368">
    <property type="component" value="Unassembled WGS sequence"/>
</dbReference>
<gene>
    <name evidence="2" type="ORF">SAMN00017477_0219</name>
</gene>
<evidence type="ECO:0000313" key="3">
    <source>
        <dbReference type="Proteomes" id="UP000192368"/>
    </source>
</evidence>
<evidence type="ECO:0000313" key="2">
    <source>
        <dbReference type="EMBL" id="SMB80310.1"/>
    </source>
</evidence>
<dbReference type="OrthoDB" id="1708274at2"/>
<reference evidence="3" key="1">
    <citation type="submission" date="2017-04" db="EMBL/GenBank/DDBJ databases">
        <authorList>
            <person name="Varghese N."/>
            <person name="Submissions S."/>
        </authorList>
    </citation>
    <scope>NUCLEOTIDE SEQUENCE [LARGE SCALE GENOMIC DNA]</scope>
    <source>
        <strain evidence="3">DSM 20463</strain>
    </source>
</reference>
<protein>
    <recommendedName>
        <fullName evidence="1">DUF1659 domain-containing protein</fullName>
    </recommendedName>
</protein>
<name>A0A1W1UGW2_PEPAS</name>
<dbReference type="AlphaFoldDB" id="A0A1W1UGW2"/>
<evidence type="ECO:0000259" key="1">
    <source>
        <dbReference type="Pfam" id="PF07872"/>
    </source>
</evidence>